<name>A0A9P0HWG7_SPOLI</name>
<dbReference type="InterPro" id="IPR036872">
    <property type="entry name" value="CH_dom_sf"/>
</dbReference>
<evidence type="ECO:0000313" key="3">
    <source>
        <dbReference type="Proteomes" id="UP001153321"/>
    </source>
</evidence>
<dbReference type="EMBL" id="LR824542">
    <property type="protein sequence ID" value="CAH1635784.1"/>
    <property type="molecule type" value="Genomic_DNA"/>
</dbReference>
<dbReference type="SUPFAM" id="SSF47576">
    <property type="entry name" value="Calponin-homology domain, CH-domain"/>
    <property type="match status" value="1"/>
</dbReference>
<dbReference type="Pfam" id="PF00630">
    <property type="entry name" value="Filamin"/>
    <property type="match status" value="1"/>
</dbReference>
<evidence type="ECO:0000256" key="1">
    <source>
        <dbReference type="PROSITE-ProRule" id="PRU00087"/>
    </source>
</evidence>
<organism evidence="2 3">
    <name type="scientific">Spodoptera littoralis</name>
    <name type="common">Egyptian cotton leafworm</name>
    <dbReference type="NCBI Taxonomy" id="7109"/>
    <lineage>
        <taxon>Eukaryota</taxon>
        <taxon>Metazoa</taxon>
        <taxon>Ecdysozoa</taxon>
        <taxon>Arthropoda</taxon>
        <taxon>Hexapoda</taxon>
        <taxon>Insecta</taxon>
        <taxon>Pterygota</taxon>
        <taxon>Neoptera</taxon>
        <taxon>Endopterygota</taxon>
        <taxon>Lepidoptera</taxon>
        <taxon>Glossata</taxon>
        <taxon>Ditrysia</taxon>
        <taxon>Noctuoidea</taxon>
        <taxon>Noctuidae</taxon>
        <taxon>Amphipyrinae</taxon>
        <taxon>Spodoptera</taxon>
    </lineage>
</organism>
<protein>
    <submittedName>
        <fullName evidence="2">Uncharacterized protein</fullName>
    </submittedName>
</protein>
<dbReference type="Gene3D" id="2.60.40.10">
    <property type="entry name" value="Immunoglobulins"/>
    <property type="match status" value="1"/>
</dbReference>
<sequence length="482" mass="54463">MSDSIEDLVRRYKENVLQDQHPRSIGLFTIPEYPELEANRGMWSVALDAILTTLRYLAPATLLTLFWVVFSSEEQKQSVLKWLAEAGPVRVEHLDTVWRHGWVLCGVLDAALPGACAGHPPTRLSLKHAQAIADHYLGVEPVFSRQELESNDSLSRHQEWKLATYLDRIRQALSKLTPPVSKPVSQRTSPETTQFTLDYVAKGSGLSAAQVNHKASFKIYPTAQQALDPGEITILIRGPRDTYGMTVLPPILGKAQMIRQKLLGLQSKQNFTENVLPITQGATYLRSYGKNDMNKTYYIPKTRYDIEIDVEIRTDHAKISYVVNLEGKYLISITSRGQSIVGSPFTITASHNIINILEKDNYCLEDGEEIDIVDVKTDRKVVLRIVDFVTEKMLLKENGTLEKISDDEARILMATDTENDMPNYSTESFSDVENSEKVDREESVYIDPKAELMAEEALGNEFVNPFFMHHHQSGRTIKHGTR</sequence>
<dbReference type="PROSITE" id="PS50194">
    <property type="entry name" value="FILAMIN_REPEAT"/>
    <property type="match status" value="1"/>
</dbReference>
<dbReference type="InterPro" id="IPR017868">
    <property type="entry name" value="Filamin/ABP280_repeat-like"/>
</dbReference>
<reference evidence="2" key="1">
    <citation type="submission" date="2022-02" db="EMBL/GenBank/DDBJ databases">
        <authorList>
            <person name="King R."/>
        </authorList>
    </citation>
    <scope>NUCLEOTIDE SEQUENCE</scope>
</reference>
<gene>
    <name evidence="2" type="ORF">SPLIT_LOCUS1146</name>
</gene>
<feature type="repeat" description="Filamin" evidence="1">
    <location>
        <begin position="201"/>
        <end position="349"/>
    </location>
</feature>
<proteinExistence type="predicted"/>
<keyword evidence="3" id="KW-1185">Reference proteome</keyword>
<dbReference type="InterPro" id="IPR013783">
    <property type="entry name" value="Ig-like_fold"/>
</dbReference>
<evidence type="ECO:0000313" key="2">
    <source>
        <dbReference type="EMBL" id="CAH1635784.1"/>
    </source>
</evidence>
<dbReference type="SUPFAM" id="SSF81296">
    <property type="entry name" value="E set domains"/>
    <property type="match status" value="1"/>
</dbReference>
<dbReference type="AlphaFoldDB" id="A0A9P0HWG7"/>
<accession>A0A9P0HWG7</accession>
<dbReference type="InterPro" id="IPR014756">
    <property type="entry name" value="Ig_E-set"/>
</dbReference>
<dbReference type="Proteomes" id="UP001153321">
    <property type="component" value="Chromosome 11"/>
</dbReference>